<dbReference type="InterPro" id="IPR006153">
    <property type="entry name" value="Cation/H_exchanger_TM"/>
</dbReference>
<feature type="transmembrane region" description="Helical" evidence="10">
    <location>
        <begin position="450"/>
        <end position="468"/>
    </location>
</feature>
<dbReference type="PANTHER" id="PTHR43562:SF3">
    <property type="entry name" value="SODIUM ION_PROTON EXCHANGER (EUROFUNG)"/>
    <property type="match status" value="1"/>
</dbReference>
<accession>A0AAX1EGZ9</accession>
<dbReference type="GO" id="GO:1902600">
    <property type="term" value="P:proton transmembrane transport"/>
    <property type="evidence" value="ECO:0007669"/>
    <property type="project" value="InterPro"/>
</dbReference>
<evidence type="ECO:0000313" key="13">
    <source>
        <dbReference type="EMBL" id="QBR84446.1"/>
    </source>
</evidence>
<dbReference type="GO" id="GO:0006814">
    <property type="term" value="P:sodium ion transport"/>
    <property type="evidence" value="ECO:0007669"/>
    <property type="project" value="UniProtKB-KW"/>
</dbReference>
<organism evidence="13 14">
    <name type="scientific">Legionella israelensis</name>
    <dbReference type="NCBI Taxonomy" id="454"/>
    <lineage>
        <taxon>Bacteria</taxon>
        <taxon>Pseudomonadati</taxon>
        <taxon>Pseudomonadota</taxon>
        <taxon>Gammaproteobacteria</taxon>
        <taxon>Legionellales</taxon>
        <taxon>Legionellaceae</taxon>
        <taxon>Legionella</taxon>
    </lineage>
</organism>
<keyword evidence="8 10" id="KW-0472">Membrane</keyword>
<dbReference type="Pfam" id="PF00999">
    <property type="entry name" value="Na_H_Exchanger"/>
    <property type="match status" value="1"/>
</dbReference>
<dbReference type="RefSeq" id="WP_058501679.1">
    <property type="nucleotide sequence ID" value="NZ_CAAAJA010000062.1"/>
</dbReference>
<keyword evidence="6" id="KW-0915">Sodium</keyword>
<feature type="transmembrane region" description="Helical" evidence="10">
    <location>
        <begin position="390"/>
        <end position="407"/>
    </location>
</feature>
<keyword evidence="11" id="KW-0732">Signal</keyword>
<dbReference type="GO" id="GO:0015297">
    <property type="term" value="F:antiporter activity"/>
    <property type="evidence" value="ECO:0007669"/>
    <property type="project" value="UniProtKB-KW"/>
</dbReference>
<keyword evidence="2" id="KW-0813">Transport</keyword>
<feature type="transmembrane region" description="Helical" evidence="10">
    <location>
        <begin position="236"/>
        <end position="260"/>
    </location>
</feature>
<keyword evidence="5 10" id="KW-1133">Transmembrane helix</keyword>
<sequence length="481" mass="52569">MPHTLTSGWFFIICAFLPQIAHAANEANHNDPIASVIISITLIFFFAVIGRLIARQFNQPAVLGELLMGVLIGNLGYYANIDLIIILREGSAIFNIVGDMLRGVPLDVAVNSTIPDVHYAQQVTLALGGENGTEILKVAYVADVFSRYGVIFLLFMVGLETSVEELKHTGKESFIVAVIGVIAPIILGYTIARILMPESSFKSDLFIAATLCATSIGITARVLKEMKKLQTREAKTILGAAMIDDILGLVILAIVSSIVISGVVNVFMVSRIIVLALVFFTLALMIGPWVLRKAVKFFSFLELWEAKLFISFIFLMSLAWLATLVQLATIIGAFAAGVILHDGYFPSQKYSKEMWSIKHLVGPLESILAPLFFVLIGIQVKIESFMDWDVILLASGLIIAAIVGKLVSGLGASRKSDRWLIGIGMMPRGEVGLVFASIGRTLGVMSDQLFSAIILMVITTTILAPPLLKARYTYNHRRQHR</sequence>
<evidence type="ECO:0000256" key="2">
    <source>
        <dbReference type="ARBA" id="ARBA00022448"/>
    </source>
</evidence>
<evidence type="ECO:0000256" key="6">
    <source>
        <dbReference type="ARBA" id="ARBA00023053"/>
    </source>
</evidence>
<evidence type="ECO:0000259" key="12">
    <source>
        <dbReference type="Pfam" id="PF00999"/>
    </source>
</evidence>
<protein>
    <submittedName>
        <fullName evidence="13">Cation:proton antiporter</fullName>
    </submittedName>
</protein>
<keyword evidence="7" id="KW-0406">Ion transport</keyword>
<feature type="transmembrane region" description="Helical" evidence="10">
    <location>
        <begin position="272"/>
        <end position="291"/>
    </location>
</feature>
<dbReference type="GO" id="GO:0016020">
    <property type="term" value="C:membrane"/>
    <property type="evidence" value="ECO:0007669"/>
    <property type="project" value="UniProtKB-SubCell"/>
</dbReference>
<evidence type="ECO:0000256" key="11">
    <source>
        <dbReference type="SAM" id="SignalP"/>
    </source>
</evidence>
<evidence type="ECO:0000256" key="4">
    <source>
        <dbReference type="ARBA" id="ARBA00022692"/>
    </source>
</evidence>
<keyword evidence="4 10" id="KW-0812">Transmembrane</keyword>
<evidence type="ECO:0000313" key="14">
    <source>
        <dbReference type="Proteomes" id="UP000295517"/>
    </source>
</evidence>
<dbReference type="InterPro" id="IPR038770">
    <property type="entry name" value="Na+/solute_symporter_sf"/>
</dbReference>
<feature type="signal peptide" evidence="11">
    <location>
        <begin position="1"/>
        <end position="23"/>
    </location>
</feature>
<evidence type="ECO:0000256" key="3">
    <source>
        <dbReference type="ARBA" id="ARBA00022449"/>
    </source>
</evidence>
<keyword evidence="9" id="KW-0739">Sodium transport</keyword>
<evidence type="ECO:0000256" key="7">
    <source>
        <dbReference type="ARBA" id="ARBA00023065"/>
    </source>
</evidence>
<feature type="transmembrane region" description="Helical" evidence="10">
    <location>
        <begin position="66"/>
        <end position="87"/>
    </location>
</feature>
<keyword evidence="3" id="KW-0050">Antiport</keyword>
<feature type="chain" id="PRO_5043903552" evidence="11">
    <location>
        <begin position="24"/>
        <end position="481"/>
    </location>
</feature>
<feature type="transmembrane region" description="Helical" evidence="10">
    <location>
        <begin position="206"/>
        <end position="224"/>
    </location>
</feature>
<name>A0AAX1EGZ9_9GAMM</name>
<evidence type="ECO:0000256" key="8">
    <source>
        <dbReference type="ARBA" id="ARBA00023136"/>
    </source>
</evidence>
<proteinExistence type="predicted"/>
<reference evidence="13 14" key="1">
    <citation type="submission" date="2019-03" db="EMBL/GenBank/DDBJ databases">
        <title>Diverse conjugative elements silence natural transformation in Legionella species.</title>
        <authorList>
            <person name="Durieux I."/>
            <person name="Ginevra C."/>
            <person name="Attaiech L."/>
            <person name="Picq K."/>
            <person name="Juan P.A."/>
            <person name="Jarraud S."/>
            <person name="Charpentier X."/>
        </authorList>
    </citation>
    <scope>NUCLEOTIDE SEQUENCE [LARGE SCALE GENOMIC DNA]</scope>
    <source>
        <strain evidence="13 14">HL-0427-4011</strain>
    </source>
</reference>
<feature type="transmembrane region" description="Helical" evidence="10">
    <location>
        <begin position="145"/>
        <end position="162"/>
    </location>
</feature>
<feature type="transmembrane region" description="Helical" evidence="10">
    <location>
        <begin position="33"/>
        <end position="54"/>
    </location>
</feature>
<evidence type="ECO:0000256" key="5">
    <source>
        <dbReference type="ARBA" id="ARBA00022989"/>
    </source>
</evidence>
<dbReference type="Proteomes" id="UP000295517">
    <property type="component" value="Chromosome"/>
</dbReference>
<dbReference type="PANTHER" id="PTHR43562">
    <property type="entry name" value="NAPA-TYPE SODIUM/HYDROGEN ANTIPORTER"/>
    <property type="match status" value="1"/>
</dbReference>
<dbReference type="Gene3D" id="1.20.1530.20">
    <property type="match status" value="1"/>
</dbReference>
<feature type="transmembrane region" description="Helical" evidence="10">
    <location>
        <begin position="327"/>
        <end position="345"/>
    </location>
</feature>
<gene>
    <name evidence="13" type="ORF">E3983_08780</name>
</gene>
<feature type="transmembrane region" description="Helical" evidence="10">
    <location>
        <begin position="357"/>
        <end position="378"/>
    </location>
</feature>
<feature type="transmembrane region" description="Helical" evidence="10">
    <location>
        <begin position="174"/>
        <end position="194"/>
    </location>
</feature>
<dbReference type="EMBL" id="CP038254">
    <property type="protein sequence ID" value="QBR84446.1"/>
    <property type="molecule type" value="Genomic_DNA"/>
</dbReference>
<evidence type="ECO:0000256" key="1">
    <source>
        <dbReference type="ARBA" id="ARBA00004141"/>
    </source>
</evidence>
<dbReference type="AlphaFoldDB" id="A0AAX1EGZ9"/>
<evidence type="ECO:0000256" key="10">
    <source>
        <dbReference type="SAM" id="Phobius"/>
    </source>
</evidence>
<feature type="domain" description="Cation/H+ exchanger transmembrane" evidence="12">
    <location>
        <begin position="45"/>
        <end position="467"/>
    </location>
</feature>
<comment type="subcellular location">
    <subcellularLocation>
        <location evidence="1">Membrane</location>
        <topology evidence="1">Multi-pass membrane protein</topology>
    </subcellularLocation>
</comment>
<evidence type="ECO:0000256" key="9">
    <source>
        <dbReference type="ARBA" id="ARBA00023201"/>
    </source>
</evidence>